<dbReference type="InterPro" id="IPR001387">
    <property type="entry name" value="Cro/C1-type_HTH"/>
</dbReference>
<dbReference type="Gene3D" id="1.10.260.40">
    <property type="entry name" value="lambda repressor-like DNA-binding domains"/>
    <property type="match status" value="1"/>
</dbReference>
<dbReference type="Proteomes" id="UP000663651">
    <property type="component" value="Chromosome"/>
</dbReference>
<dbReference type="EMBL" id="CP071382">
    <property type="protein sequence ID" value="QSV44912.1"/>
    <property type="molecule type" value="Genomic_DNA"/>
</dbReference>
<reference evidence="2 3" key="1">
    <citation type="submission" date="2021-03" db="EMBL/GenBank/DDBJ databases">
        <title>Geobacter metallireducens gen. nov. sp. nov., a microorganism capable of coupling the complete oxidation of organic compounds to the reduction of iron and other metals.</title>
        <authorList>
            <person name="Li Y."/>
        </authorList>
    </citation>
    <scope>NUCLEOTIDE SEQUENCE [LARGE SCALE GENOMIC DNA]</scope>
    <source>
        <strain evidence="2 3">Jerry-YX</strain>
    </source>
</reference>
<organism evidence="2 3">
    <name type="scientific">Geobacter benzoatilyticus</name>
    <dbReference type="NCBI Taxonomy" id="2815309"/>
    <lineage>
        <taxon>Bacteria</taxon>
        <taxon>Pseudomonadati</taxon>
        <taxon>Thermodesulfobacteriota</taxon>
        <taxon>Desulfuromonadia</taxon>
        <taxon>Geobacterales</taxon>
        <taxon>Geobacteraceae</taxon>
        <taxon>Geobacter</taxon>
    </lineage>
</organism>
<sequence length="69" mass="7496">MKANVIKALMILKGISQTDIAKQLGVKRCTVSGAVNGLRKSRRVQRAIATALDEDYESLWGEPPKSAVL</sequence>
<keyword evidence="3" id="KW-1185">Reference proteome</keyword>
<accession>A0ABX7Q111</accession>
<dbReference type="InterPro" id="IPR010982">
    <property type="entry name" value="Lambda_DNA-bd_dom_sf"/>
</dbReference>
<dbReference type="Pfam" id="PF01381">
    <property type="entry name" value="HTH_3"/>
    <property type="match status" value="1"/>
</dbReference>
<name>A0ABX7Q111_9BACT</name>
<feature type="domain" description="HTH cro/C1-type" evidence="1">
    <location>
        <begin position="6"/>
        <end position="59"/>
    </location>
</feature>
<evidence type="ECO:0000313" key="3">
    <source>
        <dbReference type="Proteomes" id="UP000663651"/>
    </source>
</evidence>
<dbReference type="CDD" id="cd00093">
    <property type="entry name" value="HTH_XRE"/>
    <property type="match status" value="1"/>
</dbReference>
<dbReference type="RefSeq" id="WP_207162726.1">
    <property type="nucleotide sequence ID" value="NZ_CP071382.1"/>
</dbReference>
<dbReference type="SMART" id="SM00530">
    <property type="entry name" value="HTH_XRE"/>
    <property type="match status" value="1"/>
</dbReference>
<dbReference type="SUPFAM" id="SSF47413">
    <property type="entry name" value="lambda repressor-like DNA-binding domains"/>
    <property type="match status" value="1"/>
</dbReference>
<gene>
    <name evidence="2" type="ORF">JZM60_12220</name>
</gene>
<dbReference type="PROSITE" id="PS50943">
    <property type="entry name" value="HTH_CROC1"/>
    <property type="match status" value="1"/>
</dbReference>
<protein>
    <submittedName>
        <fullName evidence="2">Helix-turn-helix transcriptional regulator</fullName>
    </submittedName>
</protein>
<evidence type="ECO:0000313" key="2">
    <source>
        <dbReference type="EMBL" id="QSV44912.1"/>
    </source>
</evidence>
<proteinExistence type="predicted"/>
<evidence type="ECO:0000259" key="1">
    <source>
        <dbReference type="PROSITE" id="PS50943"/>
    </source>
</evidence>